<keyword evidence="14" id="KW-0576">Peroxisome</keyword>
<evidence type="ECO:0000256" key="13">
    <source>
        <dbReference type="ARBA" id="ARBA00023136"/>
    </source>
</evidence>
<dbReference type="SMART" id="SM00184">
    <property type="entry name" value="RING"/>
    <property type="match status" value="1"/>
</dbReference>
<dbReference type="GO" id="GO:0008270">
    <property type="term" value="F:zinc ion binding"/>
    <property type="evidence" value="ECO:0007669"/>
    <property type="project" value="UniProtKB-KW"/>
</dbReference>
<keyword evidence="11" id="KW-0653">Protein transport</keyword>
<evidence type="ECO:0000256" key="1">
    <source>
        <dbReference type="ARBA" id="ARBA00004585"/>
    </source>
</evidence>
<evidence type="ECO:0000256" key="14">
    <source>
        <dbReference type="ARBA" id="ARBA00023140"/>
    </source>
</evidence>
<evidence type="ECO:0000313" key="21">
    <source>
        <dbReference type="Proteomes" id="UP000218231"/>
    </source>
</evidence>
<evidence type="ECO:0000256" key="9">
    <source>
        <dbReference type="ARBA" id="ARBA00022786"/>
    </source>
</evidence>
<dbReference type="SUPFAM" id="SSF57850">
    <property type="entry name" value="RING/U-box"/>
    <property type="match status" value="1"/>
</dbReference>
<comment type="similarity">
    <text evidence="3">Belongs to the pex2/pex10/pex12 family.</text>
</comment>
<dbReference type="AlphaFoldDB" id="A0A2A2KIG7"/>
<dbReference type="GO" id="GO:0061630">
    <property type="term" value="F:ubiquitin protein ligase activity"/>
    <property type="evidence" value="ECO:0007669"/>
    <property type="project" value="UniProtKB-EC"/>
</dbReference>
<protein>
    <recommendedName>
        <fullName evidence="17">RING-type E3 ubiquitin transferase (cysteine targeting)</fullName>
        <ecNumber evidence="17">2.3.2.36</ecNumber>
    </recommendedName>
    <alternativeName>
        <fullName evidence="15">Peroxin-2</fullName>
    </alternativeName>
</protein>
<organism evidence="20 21">
    <name type="scientific">Diploscapter pachys</name>
    <dbReference type="NCBI Taxonomy" id="2018661"/>
    <lineage>
        <taxon>Eukaryota</taxon>
        <taxon>Metazoa</taxon>
        <taxon>Ecdysozoa</taxon>
        <taxon>Nematoda</taxon>
        <taxon>Chromadorea</taxon>
        <taxon>Rhabditida</taxon>
        <taxon>Rhabditina</taxon>
        <taxon>Rhabditomorpha</taxon>
        <taxon>Rhabditoidea</taxon>
        <taxon>Rhabditidae</taxon>
        <taxon>Diploscapter</taxon>
    </lineage>
</organism>
<evidence type="ECO:0000256" key="15">
    <source>
        <dbReference type="ARBA" id="ARBA00032511"/>
    </source>
</evidence>
<feature type="domain" description="RING-type" evidence="19">
    <location>
        <begin position="215"/>
        <end position="254"/>
    </location>
</feature>
<dbReference type="InterPro" id="IPR013083">
    <property type="entry name" value="Znf_RING/FYVE/PHD"/>
</dbReference>
<sequence>MLHSECLRVDQLDANVLDTDIEETLHSQIDQLIQTVPVNAARYLERIRPELCILCDAALWTTRIYTGASPGQHLMDIRYKDYPKNKVFTHFTISILLPYFGNRLSNFNNNNQLLTRLIAKTNAMIEAFSILHHLHFLRSGGYSTLLEKFLDMRNWNVNPRIMGEVNYDTQNRELLWHTFRDALILLWPLFRAAQNLYQRKYASSSSLNESDATICIVCGEPVTVPVKLTECSHSTCYWCATSGKGVKKECQICKAPSLPKMEFAKGTKIQ</sequence>
<keyword evidence="4" id="KW-0813">Transport</keyword>
<name>A0A2A2KIG7_9BILA</name>
<comment type="caution">
    <text evidence="20">The sequence shown here is derived from an EMBL/GenBank/DDBJ whole genome shotgun (WGS) entry which is preliminary data.</text>
</comment>
<keyword evidence="21" id="KW-1185">Reference proteome</keyword>
<comment type="subcellular location">
    <subcellularLocation>
        <location evidence="1">Peroxisome membrane</location>
        <topology evidence="1">Multi-pass membrane protein</topology>
    </subcellularLocation>
</comment>
<keyword evidence="6" id="KW-0812">Transmembrane</keyword>
<keyword evidence="12" id="KW-1133">Transmembrane helix</keyword>
<keyword evidence="5" id="KW-0808">Transferase</keyword>
<evidence type="ECO:0000256" key="17">
    <source>
        <dbReference type="ARBA" id="ARBA00034523"/>
    </source>
</evidence>
<keyword evidence="13" id="KW-0472">Membrane</keyword>
<evidence type="ECO:0000256" key="4">
    <source>
        <dbReference type="ARBA" id="ARBA00022448"/>
    </source>
</evidence>
<dbReference type="STRING" id="2018661.A0A2A2KIG7"/>
<dbReference type="PROSITE" id="PS50089">
    <property type="entry name" value="ZF_RING_2"/>
    <property type="match status" value="1"/>
</dbReference>
<evidence type="ECO:0000256" key="10">
    <source>
        <dbReference type="ARBA" id="ARBA00022833"/>
    </source>
</evidence>
<dbReference type="InterPro" id="IPR006845">
    <property type="entry name" value="Pex_N"/>
</dbReference>
<dbReference type="Pfam" id="PF04757">
    <property type="entry name" value="Pex2_Pex12"/>
    <property type="match status" value="1"/>
</dbReference>
<reference evidence="20 21" key="1">
    <citation type="journal article" date="2017" name="Curr. Biol.">
        <title>Genome architecture and evolution of a unichromosomal asexual nematode.</title>
        <authorList>
            <person name="Fradin H."/>
            <person name="Zegar C."/>
            <person name="Gutwein M."/>
            <person name="Lucas J."/>
            <person name="Kovtun M."/>
            <person name="Corcoran D."/>
            <person name="Baugh L.R."/>
            <person name="Kiontke K."/>
            <person name="Gunsalus K."/>
            <person name="Fitch D.H."/>
            <person name="Piano F."/>
        </authorList>
    </citation>
    <scope>NUCLEOTIDE SEQUENCE [LARGE SCALE GENOMIC DNA]</scope>
    <source>
        <strain evidence="20">PF1309</strain>
    </source>
</reference>
<evidence type="ECO:0000256" key="11">
    <source>
        <dbReference type="ARBA" id="ARBA00022927"/>
    </source>
</evidence>
<dbReference type="PANTHER" id="PTHR48178:SF1">
    <property type="entry name" value="PEROXISOME BIOGENESIS FACTOR 2"/>
    <property type="match status" value="1"/>
</dbReference>
<dbReference type="OrthoDB" id="1701437at2759"/>
<evidence type="ECO:0000256" key="2">
    <source>
        <dbReference type="ARBA" id="ARBA00004906"/>
    </source>
</evidence>
<evidence type="ECO:0000256" key="16">
    <source>
        <dbReference type="ARBA" id="ARBA00034438"/>
    </source>
</evidence>
<evidence type="ECO:0000256" key="12">
    <source>
        <dbReference type="ARBA" id="ARBA00022989"/>
    </source>
</evidence>
<evidence type="ECO:0000256" key="7">
    <source>
        <dbReference type="ARBA" id="ARBA00022723"/>
    </source>
</evidence>
<evidence type="ECO:0000256" key="18">
    <source>
        <dbReference type="PROSITE-ProRule" id="PRU00175"/>
    </source>
</evidence>
<keyword evidence="7" id="KW-0479">Metal-binding</keyword>
<dbReference type="InterPro" id="IPR001841">
    <property type="entry name" value="Znf_RING"/>
</dbReference>
<evidence type="ECO:0000256" key="3">
    <source>
        <dbReference type="ARBA" id="ARBA00008704"/>
    </source>
</evidence>
<dbReference type="EC" id="2.3.2.36" evidence="17"/>
<proteinExistence type="inferred from homology"/>
<evidence type="ECO:0000256" key="6">
    <source>
        <dbReference type="ARBA" id="ARBA00022692"/>
    </source>
</evidence>
<gene>
    <name evidence="20" type="ORF">WR25_04633</name>
</gene>
<keyword evidence="8 18" id="KW-0863">Zinc-finger</keyword>
<comment type="catalytic activity">
    <reaction evidence="16">
        <text>[E2 ubiquitin-conjugating enzyme]-S-ubiquitinyl-L-cysteine + [acceptor protein]-L-cysteine = [E2 ubiquitin-conjugating enzyme]-L-cysteine + [acceptor protein]-S-ubiquitinyl-L-cysteine.</text>
        <dbReference type="EC" id="2.3.2.36"/>
    </reaction>
</comment>
<evidence type="ECO:0000259" key="19">
    <source>
        <dbReference type="PROSITE" id="PS50089"/>
    </source>
</evidence>
<dbReference type="Gene3D" id="3.30.40.10">
    <property type="entry name" value="Zinc/RING finger domain, C3HC4 (zinc finger)"/>
    <property type="match status" value="1"/>
</dbReference>
<keyword evidence="9" id="KW-0833">Ubl conjugation pathway</keyword>
<dbReference type="GO" id="GO:0005778">
    <property type="term" value="C:peroxisomal membrane"/>
    <property type="evidence" value="ECO:0007669"/>
    <property type="project" value="UniProtKB-SubCell"/>
</dbReference>
<dbReference type="InterPro" id="IPR025654">
    <property type="entry name" value="PEX2/10"/>
</dbReference>
<evidence type="ECO:0000256" key="5">
    <source>
        <dbReference type="ARBA" id="ARBA00022679"/>
    </source>
</evidence>
<evidence type="ECO:0000256" key="8">
    <source>
        <dbReference type="ARBA" id="ARBA00022771"/>
    </source>
</evidence>
<evidence type="ECO:0000313" key="20">
    <source>
        <dbReference type="EMBL" id="PAV73707.1"/>
    </source>
</evidence>
<dbReference type="EMBL" id="LIAE01008543">
    <property type="protein sequence ID" value="PAV73707.1"/>
    <property type="molecule type" value="Genomic_DNA"/>
</dbReference>
<accession>A0A2A2KIG7</accession>
<dbReference type="PANTHER" id="PTHR48178">
    <property type="entry name" value="PEROXISOME BIOGENESIS FACTOR 2"/>
    <property type="match status" value="1"/>
</dbReference>
<dbReference type="Proteomes" id="UP000218231">
    <property type="component" value="Unassembled WGS sequence"/>
</dbReference>
<dbReference type="GO" id="GO:0016558">
    <property type="term" value="P:protein import into peroxisome matrix"/>
    <property type="evidence" value="ECO:0007669"/>
    <property type="project" value="InterPro"/>
</dbReference>
<keyword evidence="10" id="KW-0862">Zinc</keyword>
<comment type="pathway">
    <text evidence="2">Protein modification; protein ubiquitination.</text>
</comment>